<keyword evidence="4" id="KW-1185">Reference proteome</keyword>
<dbReference type="Pfam" id="PF24068">
    <property type="entry name" value="TPD1_C"/>
    <property type="match status" value="1"/>
</dbReference>
<dbReference type="PANTHER" id="PTHR33184:SF72">
    <property type="entry name" value="BETA-1,3-N-ACETYLGLUCOSAMINYLTRANSFERASE FAMILY PROTEIN"/>
    <property type="match status" value="1"/>
</dbReference>
<keyword evidence="1 2" id="KW-0732">Signal</keyword>
<feature type="signal peptide" evidence="2">
    <location>
        <begin position="1"/>
        <end position="23"/>
    </location>
</feature>
<gene>
    <name evidence="3" type="ORF">V5N11_035354</name>
</gene>
<evidence type="ECO:0000313" key="3">
    <source>
        <dbReference type="EMBL" id="KAL1209289.1"/>
    </source>
</evidence>
<comment type="caution">
    <text evidence="3">The sequence shown here is derived from an EMBL/GenBank/DDBJ whole genome shotgun (WGS) entry which is preliminary data.</text>
</comment>
<dbReference type="AlphaFoldDB" id="A0ABD1B0P2"/>
<dbReference type="Proteomes" id="UP001558713">
    <property type="component" value="Unassembled WGS sequence"/>
</dbReference>
<accession>A0ABD1B0P2</accession>
<protein>
    <submittedName>
        <fullName evidence="3">Uncharacterized protein</fullName>
    </submittedName>
</protein>
<feature type="chain" id="PRO_5044775575" evidence="2">
    <location>
        <begin position="24"/>
        <end position="132"/>
    </location>
</feature>
<dbReference type="PANTHER" id="PTHR33184">
    <property type="entry name" value="PROTEIN TAPETUM DETERMINANT 1-LIKE-RELATED"/>
    <property type="match status" value="1"/>
</dbReference>
<proteinExistence type="predicted"/>
<name>A0ABD1B0P2_CARAN</name>
<reference evidence="3 4" key="1">
    <citation type="submission" date="2024-04" db="EMBL/GenBank/DDBJ databases">
        <title>Genome assembly C_amara_ONT_v2.</title>
        <authorList>
            <person name="Yant L."/>
            <person name="Moore C."/>
            <person name="Slenker M."/>
        </authorList>
    </citation>
    <scope>NUCLEOTIDE SEQUENCE [LARGE SCALE GENOMIC DNA]</scope>
    <source>
        <tissue evidence="3">Leaf</tissue>
    </source>
</reference>
<sequence>MATNTSKCLCILFSLTFVVQGYGKYNIQKNVGITQELAWTGGHNVSDRSSTWQTKIKNKCPCMLGMIKLSCRGFKSSAPVDSSKMKKSGDECLINGGHPLLPLQGFTFYHTWKMQFNFTILSATILDCANCI</sequence>
<evidence type="ECO:0000256" key="1">
    <source>
        <dbReference type="ARBA" id="ARBA00022729"/>
    </source>
</evidence>
<evidence type="ECO:0000313" key="4">
    <source>
        <dbReference type="Proteomes" id="UP001558713"/>
    </source>
</evidence>
<organism evidence="3 4">
    <name type="scientific">Cardamine amara subsp. amara</name>
    <dbReference type="NCBI Taxonomy" id="228776"/>
    <lineage>
        <taxon>Eukaryota</taxon>
        <taxon>Viridiplantae</taxon>
        <taxon>Streptophyta</taxon>
        <taxon>Embryophyta</taxon>
        <taxon>Tracheophyta</taxon>
        <taxon>Spermatophyta</taxon>
        <taxon>Magnoliopsida</taxon>
        <taxon>eudicotyledons</taxon>
        <taxon>Gunneridae</taxon>
        <taxon>Pentapetalae</taxon>
        <taxon>rosids</taxon>
        <taxon>malvids</taxon>
        <taxon>Brassicales</taxon>
        <taxon>Brassicaceae</taxon>
        <taxon>Cardamineae</taxon>
        <taxon>Cardamine</taxon>
    </lineage>
</organism>
<dbReference type="EMBL" id="JBANAX010000422">
    <property type="protein sequence ID" value="KAL1209289.1"/>
    <property type="molecule type" value="Genomic_DNA"/>
</dbReference>
<evidence type="ECO:0000256" key="2">
    <source>
        <dbReference type="SAM" id="SignalP"/>
    </source>
</evidence>
<dbReference type="InterPro" id="IPR040361">
    <property type="entry name" value="TPD1"/>
</dbReference>